<dbReference type="InterPro" id="IPR037066">
    <property type="entry name" value="Plug_dom_sf"/>
</dbReference>
<accession>A0ABW5IXC7</accession>
<evidence type="ECO:0000256" key="5">
    <source>
        <dbReference type="ARBA" id="ARBA00023136"/>
    </source>
</evidence>
<comment type="subcellular location">
    <subcellularLocation>
        <location evidence="1 7">Cell outer membrane</location>
        <topology evidence="1 7">Multi-pass membrane protein</topology>
    </subcellularLocation>
</comment>
<gene>
    <name evidence="10" type="ORF">ACFSTG_09585</name>
</gene>
<dbReference type="Proteomes" id="UP001597468">
    <property type="component" value="Unassembled WGS sequence"/>
</dbReference>
<keyword evidence="8" id="KW-0732">Signal</keyword>
<feature type="domain" description="TonB-dependent receptor plug" evidence="9">
    <location>
        <begin position="118"/>
        <end position="224"/>
    </location>
</feature>
<dbReference type="NCBIfam" id="TIGR04056">
    <property type="entry name" value="OMP_RagA_SusC"/>
    <property type="match status" value="1"/>
</dbReference>
<evidence type="ECO:0000256" key="6">
    <source>
        <dbReference type="ARBA" id="ARBA00023237"/>
    </source>
</evidence>
<feature type="signal peptide" evidence="8">
    <location>
        <begin position="1"/>
        <end position="22"/>
    </location>
</feature>
<proteinExistence type="inferred from homology"/>
<keyword evidence="5 7" id="KW-0472">Membrane</keyword>
<dbReference type="EMBL" id="JBHULT010000008">
    <property type="protein sequence ID" value="MFD2518143.1"/>
    <property type="molecule type" value="Genomic_DNA"/>
</dbReference>
<dbReference type="PROSITE" id="PS52016">
    <property type="entry name" value="TONB_DEPENDENT_REC_3"/>
    <property type="match status" value="1"/>
</dbReference>
<dbReference type="RefSeq" id="WP_380751680.1">
    <property type="nucleotide sequence ID" value="NZ_JBHULT010000008.1"/>
</dbReference>
<organism evidence="10 11">
    <name type="scientific">Salinimicrobium flavum</name>
    <dbReference type="NCBI Taxonomy" id="1737065"/>
    <lineage>
        <taxon>Bacteria</taxon>
        <taxon>Pseudomonadati</taxon>
        <taxon>Bacteroidota</taxon>
        <taxon>Flavobacteriia</taxon>
        <taxon>Flavobacteriales</taxon>
        <taxon>Flavobacteriaceae</taxon>
        <taxon>Salinimicrobium</taxon>
    </lineage>
</organism>
<sequence>MKTKFSGILTLLLALVVQITFAQEQQTVSGTVTDESGMPLPGVNVLIKGTARGVQTDFDGNYAIEASQGEVLVFSYLGLKTAEITFQDSPNINVTMEADAAQLEEVVVTALGIKREEKSLPYASQTVNAEELNITEDTNIKSALAGKVAGVQINAQAGSKLGESGKIRIRGGISLTSDSDPLYVIDGVPTSDPNAIDMSNVATLNVLKGPNATALYGQRASNGVVQITTKRGTESDRLGLEITSSISFDKVGRMMDYQNDYGQGYSPNEFGTFDYDAGYNFRVFGISGGAYPEWMQVFDGQRYFNANVYADESWGPKFDGEPYIPWYAMYQDSPYFGQTDTWEAHPDNIKDFYNTGTTFKNIISLSGGGEDYSARMSFTNLDQTGIIPNSSNRKNFVTASFDFNLTDNFSIGTNVNYSEGTVAGDFDDGYSNQTTGSFNSWFGRNIDVNKLRELKGLTTEEGYLASWNNWGLDAWAAGEDIDFLNFKKAAFWFNPYDWLELYKIERKTTTLLGDVHASYSFLDNFEATVQVSRNERKIRRDYKVPYLLEFSAAPNLYNEWVNSFGRLYQSITEDNYQALLRYDQDFEDFDVAAMIGGNIRKDNYYYFQNDMDTGNSDSGGLILPDVYTFSNSRETLTATAYDRNKQVNSLYGNLSLGYRDMLYVDASIRRDWSSALPADNNGYTYPSIGGSFVFTELTGSNDILTFGKIRGGWAQVGDDVGALALNPVYPLGSDLYGDRILQYDRSRLIDPNVEPALNTSYEFGVDLRFINNRIGFNATYYKENRENEIIPITISAGSGYLDYLTNAGESEREGVELSLDADIIKTNDFRWNLLANWATNTSKIISLPGDLQSIDGAGGGDDWAFVSVVHRLGEEWGQLRGTGFARDENGNRIINENGTYAFEADQQFGSILPDFTGGVVNTFAYKNFSLTASLDFQKGGKFFSLSEMWGGYSGLTAETAGLNDRGVEKRDPVADGGGTHVTGVYADGSAADTYIPTISYWGQFQPNRIAEPFIHDADYIKLRDVSLTYRLPGSMVNDVFDSASISLIGRNLWLIAVADDNVHEWDPSEMSQTWGENSQLPSTRSFGMNLKLTF</sequence>
<evidence type="ECO:0000259" key="9">
    <source>
        <dbReference type="Pfam" id="PF07715"/>
    </source>
</evidence>
<dbReference type="SUPFAM" id="SSF49464">
    <property type="entry name" value="Carboxypeptidase regulatory domain-like"/>
    <property type="match status" value="1"/>
</dbReference>
<reference evidence="11" key="1">
    <citation type="journal article" date="2019" name="Int. J. Syst. Evol. Microbiol.">
        <title>The Global Catalogue of Microorganisms (GCM) 10K type strain sequencing project: providing services to taxonomists for standard genome sequencing and annotation.</title>
        <authorList>
            <consortium name="The Broad Institute Genomics Platform"/>
            <consortium name="The Broad Institute Genome Sequencing Center for Infectious Disease"/>
            <person name="Wu L."/>
            <person name="Ma J."/>
        </authorList>
    </citation>
    <scope>NUCLEOTIDE SEQUENCE [LARGE SCALE GENOMIC DNA]</scope>
    <source>
        <strain evidence="11">KCTC 42585</strain>
    </source>
</reference>
<evidence type="ECO:0000313" key="11">
    <source>
        <dbReference type="Proteomes" id="UP001597468"/>
    </source>
</evidence>
<evidence type="ECO:0000313" key="10">
    <source>
        <dbReference type="EMBL" id="MFD2518143.1"/>
    </source>
</evidence>
<dbReference type="Pfam" id="PF13715">
    <property type="entry name" value="CarbopepD_reg_2"/>
    <property type="match status" value="1"/>
</dbReference>
<keyword evidence="11" id="KW-1185">Reference proteome</keyword>
<dbReference type="InterPro" id="IPR036942">
    <property type="entry name" value="Beta-barrel_TonB_sf"/>
</dbReference>
<dbReference type="Gene3D" id="2.40.170.20">
    <property type="entry name" value="TonB-dependent receptor, beta-barrel domain"/>
    <property type="match status" value="1"/>
</dbReference>
<dbReference type="Gene3D" id="2.170.130.10">
    <property type="entry name" value="TonB-dependent receptor, plug domain"/>
    <property type="match status" value="1"/>
</dbReference>
<protein>
    <submittedName>
        <fullName evidence="10">SusC/RagA family TonB-linked outer membrane protein</fullName>
    </submittedName>
</protein>
<dbReference type="SUPFAM" id="SSF56935">
    <property type="entry name" value="Porins"/>
    <property type="match status" value="1"/>
</dbReference>
<dbReference type="InterPro" id="IPR008969">
    <property type="entry name" value="CarboxyPept-like_regulatory"/>
</dbReference>
<evidence type="ECO:0000256" key="3">
    <source>
        <dbReference type="ARBA" id="ARBA00022452"/>
    </source>
</evidence>
<dbReference type="Gene3D" id="2.60.40.1120">
    <property type="entry name" value="Carboxypeptidase-like, regulatory domain"/>
    <property type="match status" value="1"/>
</dbReference>
<comment type="caution">
    <text evidence="10">The sequence shown here is derived from an EMBL/GenBank/DDBJ whole genome shotgun (WGS) entry which is preliminary data.</text>
</comment>
<feature type="chain" id="PRO_5047384161" evidence="8">
    <location>
        <begin position="23"/>
        <end position="1094"/>
    </location>
</feature>
<keyword evidence="6 7" id="KW-0998">Cell outer membrane</keyword>
<evidence type="ECO:0000256" key="4">
    <source>
        <dbReference type="ARBA" id="ARBA00022692"/>
    </source>
</evidence>
<keyword evidence="2 7" id="KW-0813">Transport</keyword>
<dbReference type="InterPro" id="IPR039426">
    <property type="entry name" value="TonB-dep_rcpt-like"/>
</dbReference>
<evidence type="ECO:0000256" key="2">
    <source>
        <dbReference type="ARBA" id="ARBA00022448"/>
    </source>
</evidence>
<evidence type="ECO:0000256" key="7">
    <source>
        <dbReference type="PROSITE-ProRule" id="PRU01360"/>
    </source>
</evidence>
<keyword evidence="3 7" id="KW-1134">Transmembrane beta strand</keyword>
<name>A0ABW5IXC7_9FLAO</name>
<dbReference type="InterPro" id="IPR012910">
    <property type="entry name" value="Plug_dom"/>
</dbReference>
<dbReference type="InterPro" id="IPR023996">
    <property type="entry name" value="TonB-dep_OMP_SusC/RagA"/>
</dbReference>
<evidence type="ECO:0000256" key="8">
    <source>
        <dbReference type="SAM" id="SignalP"/>
    </source>
</evidence>
<comment type="similarity">
    <text evidence="7">Belongs to the TonB-dependent receptor family.</text>
</comment>
<evidence type="ECO:0000256" key="1">
    <source>
        <dbReference type="ARBA" id="ARBA00004571"/>
    </source>
</evidence>
<dbReference type="Pfam" id="PF07715">
    <property type="entry name" value="Plug"/>
    <property type="match status" value="1"/>
</dbReference>
<keyword evidence="4 7" id="KW-0812">Transmembrane</keyword>